<organism evidence="9 10">
    <name type="scientific">Paenibacillus algorifonticola</name>
    <dbReference type="NCBI Taxonomy" id="684063"/>
    <lineage>
        <taxon>Bacteria</taxon>
        <taxon>Bacillati</taxon>
        <taxon>Bacillota</taxon>
        <taxon>Bacilli</taxon>
        <taxon>Bacillales</taxon>
        <taxon>Paenibacillaceae</taxon>
        <taxon>Paenibacillus</taxon>
    </lineage>
</organism>
<evidence type="ECO:0000256" key="6">
    <source>
        <dbReference type="ARBA" id="ARBA00023136"/>
    </source>
</evidence>
<dbReference type="GO" id="GO:0000155">
    <property type="term" value="F:phosphorelay sensor kinase activity"/>
    <property type="evidence" value="ECO:0007669"/>
    <property type="project" value="InterPro"/>
</dbReference>
<accession>A0A1I1XY83</accession>
<dbReference type="GO" id="GO:0005886">
    <property type="term" value="C:plasma membrane"/>
    <property type="evidence" value="ECO:0007669"/>
    <property type="project" value="UniProtKB-SubCell"/>
</dbReference>
<dbReference type="Pfam" id="PF06580">
    <property type="entry name" value="His_kinase"/>
    <property type="match status" value="1"/>
</dbReference>
<keyword evidence="10" id="KW-1185">Reference proteome</keyword>
<evidence type="ECO:0000256" key="1">
    <source>
        <dbReference type="ARBA" id="ARBA00004651"/>
    </source>
</evidence>
<dbReference type="InterPro" id="IPR036890">
    <property type="entry name" value="HATPase_C_sf"/>
</dbReference>
<dbReference type="Pfam" id="PF02518">
    <property type="entry name" value="HATPase_c"/>
    <property type="match status" value="1"/>
</dbReference>
<dbReference type="InterPro" id="IPR050640">
    <property type="entry name" value="Bact_2-comp_sensor_kinase"/>
</dbReference>
<dbReference type="PROSITE" id="PS50885">
    <property type="entry name" value="HAMP"/>
    <property type="match status" value="1"/>
</dbReference>
<evidence type="ECO:0000256" key="7">
    <source>
        <dbReference type="SAM" id="Phobius"/>
    </source>
</evidence>
<dbReference type="InterPro" id="IPR003594">
    <property type="entry name" value="HATPase_dom"/>
</dbReference>
<keyword evidence="2" id="KW-1003">Cell membrane</keyword>
<dbReference type="SUPFAM" id="SSF55874">
    <property type="entry name" value="ATPase domain of HSP90 chaperone/DNA topoisomerase II/histidine kinase"/>
    <property type="match status" value="1"/>
</dbReference>
<dbReference type="InterPro" id="IPR010559">
    <property type="entry name" value="Sig_transdc_His_kin_internal"/>
</dbReference>
<name>A0A1I1XY83_9BACL</name>
<evidence type="ECO:0000259" key="8">
    <source>
        <dbReference type="PROSITE" id="PS50885"/>
    </source>
</evidence>
<keyword evidence="7" id="KW-0812">Transmembrane</keyword>
<dbReference type="RefSeq" id="WP_046230509.1">
    <property type="nucleotide sequence ID" value="NZ_FONN01000001.1"/>
</dbReference>
<dbReference type="PANTHER" id="PTHR34220">
    <property type="entry name" value="SENSOR HISTIDINE KINASE YPDA"/>
    <property type="match status" value="1"/>
</dbReference>
<evidence type="ECO:0000256" key="2">
    <source>
        <dbReference type="ARBA" id="ARBA00022475"/>
    </source>
</evidence>
<evidence type="ECO:0000256" key="3">
    <source>
        <dbReference type="ARBA" id="ARBA00022553"/>
    </source>
</evidence>
<evidence type="ECO:0000313" key="9">
    <source>
        <dbReference type="EMBL" id="SFE12234.1"/>
    </source>
</evidence>
<dbReference type="AlphaFoldDB" id="A0A1I1XY83"/>
<evidence type="ECO:0000256" key="4">
    <source>
        <dbReference type="ARBA" id="ARBA00022679"/>
    </source>
</evidence>
<comment type="subcellular location">
    <subcellularLocation>
        <location evidence="1">Cell membrane</location>
        <topology evidence="1">Multi-pass membrane protein</topology>
    </subcellularLocation>
</comment>
<keyword evidence="5" id="KW-0418">Kinase</keyword>
<dbReference type="Gene3D" id="6.10.340.10">
    <property type="match status" value="1"/>
</dbReference>
<evidence type="ECO:0000256" key="5">
    <source>
        <dbReference type="ARBA" id="ARBA00022777"/>
    </source>
</evidence>
<dbReference type="Gene3D" id="3.30.565.10">
    <property type="entry name" value="Histidine kinase-like ATPase, C-terminal domain"/>
    <property type="match status" value="1"/>
</dbReference>
<dbReference type="InterPro" id="IPR003660">
    <property type="entry name" value="HAMP_dom"/>
</dbReference>
<keyword evidence="6 7" id="KW-0472">Membrane</keyword>
<dbReference type="Proteomes" id="UP000183410">
    <property type="component" value="Unassembled WGS sequence"/>
</dbReference>
<dbReference type="OrthoDB" id="759642at2"/>
<sequence length="561" mass="64399">MLKQHSMIRKITVQMTVILTILLATLILSNFYSLEVVRKNQIASSKNTLAIYINSIQNSLNNTSRDLLEVFDTQINSFSTFGTKDESQKYFEAIRLKEILASKASNTSGSDGLFISVPNEDFLLASFSNRMYSKEGLFLTDFLKEYDFDARKVAGGAEWMPVEVNGVAYLLTSITYSNVIFGAVIKTDTLMSAIKKNANEDNLFYLTDKSDRMLSATNPVELSKEKQNHTFTSKHFFVTEQIPEFGSLTNVVASRNVFLGLELIQWIIIILSIIAVVITPVIFRSFAKDLIQPILELVKGAKEVEKGNWDYPFSNKASSIEFARLSNSFSSMIREIKTLKINTYEEKLERNKTELKYLQMQIRPHFFLNAITTISSLTYHNKNEEIRLLISHLSEHLRYMFRGGLVQVQIQEEMKHVENYIQMQEIRYPNQVFYMADIDRELQTYPLPQYLIHTFVENTFKHALAHKEMLSIFIKVDSVLTNGRPFIRVVIEDNGDGFPEEMMEEVNFSDLQQSGTGEKVGISNIQRTLKLLYKRDRLLKLSNAQPSGARVEIMIPMEDVE</sequence>
<protein>
    <submittedName>
        <fullName evidence="9">HAMP domain-containing protein</fullName>
    </submittedName>
</protein>
<dbReference type="CDD" id="cd06225">
    <property type="entry name" value="HAMP"/>
    <property type="match status" value="1"/>
</dbReference>
<dbReference type="PANTHER" id="PTHR34220:SF7">
    <property type="entry name" value="SENSOR HISTIDINE KINASE YPDA"/>
    <property type="match status" value="1"/>
</dbReference>
<feature type="domain" description="HAMP" evidence="8">
    <location>
        <begin position="288"/>
        <end position="341"/>
    </location>
</feature>
<reference evidence="10" key="1">
    <citation type="submission" date="2016-10" db="EMBL/GenBank/DDBJ databases">
        <authorList>
            <person name="Varghese N."/>
            <person name="Submissions S."/>
        </authorList>
    </citation>
    <scope>NUCLEOTIDE SEQUENCE [LARGE SCALE GENOMIC DNA]</scope>
    <source>
        <strain evidence="10">CGMCC 1.10223</strain>
    </source>
</reference>
<feature type="transmembrane region" description="Helical" evidence="7">
    <location>
        <begin position="263"/>
        <end position="283"/>
    </location>
</feature>
<evidence type="ECO:0000313" key="10">
    <source>
        <dbReference type="Proteomes" id="UP000183410"/>
    </source>
</evidence>
<gene>
    <name evidence="9" type="ORF">SAMN04487969_101172</name>
</gene>
<keyword evidence="4" id="KW-0808">Transferase</keyword>
<dbReference type="EMBL" id="FONN01000001">
    <property type="protein sequence ID" value="SFE12234.1"/>
    <property type="molecule type" value="Genomic_DNA"/>
</dbReference>
<keyword evidence="7" id="KW-1133">Transmembrane helix</keyword>
<proteinExistence type="predicted"/>
<keyword evidence="3" id="KW-0597">Phosphoprotein</keyword>